<evidence type="ECO:0000313" key="2">
    <source>
        <dbReference type="EMBL" id="HDR51047.1"/>
    </source>
</evidence>
<feature type="compositionally biased region" description="Polar residues" evidence="1">
    <location>
        <begin position="69"/>
        <end position="82"/>
    </location>
</feature>
<proteinExistence type="predicted"/>
<organism evidence="2">
    <name type="scientific">Mariniphaga anaerophila</name>
    <dbReference type="NCBI Taxonomy" id="1484053"/>
    <lineage>
        <taxon>Bacteria</taxon>
        <taxon>Pseudomonadati</taxon>
        <taxon>Bacteroidota</taxon>
        <taxon>Bacteroidia</taxon>
        <taxon>Marinilabiliales</taxon>
        <taxon>Prolixibacteraceae</taxon>
        <taxon>Mariniphaga</taxon>
    </lineage>
</organism>
<evidence type="ECO:0000256" key="1">
    <source>
        <dbReference type="SAM" id="MobiDB-lite"/>
    </source>
</evidence>
<feature type="region of interest" description="Disordered" evidence="1">
    <location>
        <begin position="52"/>
        <end position="82"/>
    </location>
</feature>
<gene>
    <name evidence="2" type="ORF">ENN90_05405</name>
</gene>
<dbReference type="EMBL" id="DSDK01000302">
    <property type="protein sequence ID" value="HDR51047.1"/>
    <property type="molecule type" value="Genomic_DNA"/>
</dbReference>
<protein>
    <submittedName>
        <fullName evidence="2">Uncharacterized protein</fullName>
    </submittedName>
</protein>
<sequence length="82" mass="9017">MKAIVLFSSFFFFLGLKIGNIIDLPGKARVAVEVGVTEKIKQSAPVKSFQMLRESGEETEKHGVKSLEATENSAESNNKTEE</sequence>
<accession>A0A831LQZ4</accession>
<name>A0A831LQZ4_9BACT</name>
<dbReference type="AlphaFoldDB" id="A0A831LQZ4"/>
<dbReference type="Proteomes" id="UP000886047">
    <property type="component" value="Unassembled WGS sequence"/>
</dbReference>
<reference evidence="2" key="1">
    <citation type="journal article" date="2020" name="mSystems">
        <title>Genome- and Community-Level Interaction Insights into Carbon Utilization and Element Cycling Functions of Hydrothermarchaeota in Hydrothermal Sediment.</title>
        <authorList>
            <person name="Zhou Z."/>
            <person name="Liu Y."/>
            <person name="Xu W."/>
            <person name="Pan J."/>
            <person name="Luo Z.H."/>
            <person name="Li M."/>
        </authorList>
    </citation>
    <scope>NUCLEOTIDE SEQUENCE [LARGE SCALE GENOMIC DNA]</scope>
    <source>
        <strain evidence="2">SpSt-1217</strain>
    </source>
</reference>
<comment type="caution">
    <text evidence="2">The sequence shown here is derived from an EMBL/GenBank/DDBJ whole genome shotgun (WGS) entry which is preliminary data.</text>
</comment>
<feature type="compositionally biased region" description="Basic and acidic residues" evidence="1">
    <location>
        <begin position="54"/>
        <end position="65"/>
    </location>
</feature>